<dbReference type="SUPFAM" id="SSF54373">
    <property type="entry name" value="FAD-linked reductases, C-terminal domain"/>
    <property type="match status" value="1"/>
</dbReference>
<evidence type="ECO:0000256" key="1">
    <source>
        <dbReference type="ARBA" id="ARBA00023002"/>
    </source>
</evidence>
<proteinExistence type="predicted"/>
<dbReference type="RefSeq" id="WP_099910302.1">
    <property type="nucleotide sequence ID" value="NZ_AWWI01000051.1"/>
</dbReference>
<dbReference type="GO" id="GO:0005737">
    <property type="term" value="C:cytoplasm"/>
    <property type="evidence" value="ECO:0007669"/>
    <property type="project" value="TreeGrafter"/>
</dbReference>
<dbReference type="Proteomes" id="UP000231259">
    <property type="component" value="Unassembled WGS sequence"/>
</dbReference>
<keyword evidence="2" id="KW-0472">Membrane</keyword>
<dbReference type="Pfam" id="PF01266">
    <property type="entry name" value="DAO"/>
    <property type="match status" value="1"/>
</dbReference>
<dbReference type="OrthoDB" id="9805337at2"/>
<name>A0A2G8RH75_9RHOB</name>
<keyword evidence="2" id="KW-1133">Transmembrane helix</keyword>
<evidence type="ECO:0000313" key="4">
    <source>
        <dbReference type="EMBL" id="PIL20880.1"/>
    </source>
</evidence>
<evidence type="ECO:0000256" key="2">
    <source>
        <dbReference type="SAM" id="Phobius"/>
    </source>
</evidence>
<dbReference type="InterPro" id="IPR006076">
    <property type="entry name" value="FAD-dep_OxRdtase"/>
</dbReference>
<dbReference type="Gene3D" id="3.50.50.60">
    <property type="entry name" value="FAD/NAD(P)-binding domain"/>
    <property type="match status" value="2"/>
</dbReference>
<sequence length="415" mass="44262">MPADTQPIVVIGAGIVGVSTALWLRRFGAEVILLDRAAPGEGTSHGNGGVLAACAMLPVTAPGLIQKAPGMLLDPNAPLFLKWAYLPRLMPWLLKYLSNANSADTRRIADGLSPLVADSVDQHMALTDGLAARSFVTPGDYVYAYANRADFDSEARSWGLRAEHGFLPEVIEGDAVRDYEPTLGPSISCLAVLRDHGHVRDPGGYVKALARDFVAMGGVIRQTDVQDVTLTDGRITALLTRDGAIPCSRAVIAGGVWSGPLMQKLGLKVPMESERGYHIVFTGAQNGPRVPFMIQAGKFVATPMDAGLRCAGIIEFGGLDAAPSRAPFDLLRRQVKRAFPGLTHGQEVEWMGHRPAPSDSLPLIGQIRDTGVYTAFGHHHIGLTAGPKTGRLLAGLLTGRPSNTDLTPYRPGRFA</sequence>
<feature type="domain" description="FAD dependent oxidoreductase" evidence="3">
    <location>
        <begin position="8"/>
        <end position="395"/>
    </location>
</feature>
<dbReference type="GO" id="GO:0016491">
    <property type="term" value="F:oxidoreductase activity"/>
    <property type="evidence" value="ECO:0007669"/>
    <property type="project" value="UniProtKB-KW"/>
</dbReference>
<dbReference type="SUPFAM" id="SSF51905">
    <property type="entry name" value="FAD/NAD(P)-binding domain"/>
    <property type="match status" value="1"/>
</dbReference>
<reference evidence="4 5" key="1">
    <citation type="submission" date="2013-09" db="EMBL/GenBank/DDBJ databases">
        <title>Genome sequencing of Phaeobacter antarcticus sp. nov. SM1211.</title>
        <authorList>
            <person name="Zhang X.-Y."/>
            <person name="Liu C."/>
            <person name="Chen X.-L."/>
            <person name="Xie B.-B."/>
            <person name="Qin Q.-L."/>
            <person name="Rong J.-C."/>
            <person name="Zhang Y.-Z."/>
        </authorList>
    </citation>
    <scope>NUCLEOTIDE SEQUENCE [LARGE SCALE GENOMIC DNA]</scope>
    <source>
        <strain evidence="4 5">SM1211</strain>
    </source>
</reference>
<dbReference type="PANTHER" id="PTHR13847:SF289">
    <property type="entry name" value="GLYCINE OXIDASE"/>
    <property type="match status" value="1"/>
</dbReference>
<protein>
    <recommendedName>
        <fullName evidence="3">FAD dependent oxidoreductase domain-containing protein</fullName>
    </recommendedName>
</protein>
<dbReference type="InterPro" id="IPR036188">
    <property type="entry name" value="FAD/NAD-bd_sf"/>
</dbReference>
<feature type="transmembrane region" description="Helical" evidence="2">
    <location>
        <begin position="6"/>
        <end position="24"/>
    </location>
</feature>
<dbReference type="EMBL" id="AWWI01000051">
    <property type="protein sequence ID" value="PIL20880.1"/>
    <property type="molecule type" value="Genomic_DNA"/>
</dbReference>
<evidence type="ECO:0000313" key="5">
    <source>
        <dbReference type="Proteomes" id="UP000231259"/>
    </source>
</evidence>
<gene>
    <name evidence="4" type="ORF">P775_07300</name>
</gene>
<dbReference type="AlphaFoldDB" id="A0A2G8RH75"/>
<dbReference type="Gene3D" id="3.30.9.10">
    <property type="entry name" value="D-Amino Acid Oxidase, subunit A, domain 2"/>
    <property type="match status" value="1"/>
</dbReference>
<keyword evidence="2" id="KW-0812">Transmembrane</keyword>
<evidence type="ECO:0000259" key="3">
    <source>
        <dbReference type="Pfam" id="PF01266"/>
    </source>
</evidence>
<keyword evidence="1" id="KW-0560">Oxidoreductase</keyword>
<dbReference type="PANTHER" id="PTHR13847">
    <property type="entry name" value="SARCOSINE DEHYDROGENASE-RELATED"/>
    <property type="match status" value="1"/>
</dbReference>
<accession>A0A2G8RH75</accession>
<organism evidence="4 5">
    <name type="scientific">Puniceibacterium antarcticum</name>
    <dbReference type="NCBI Taxonomy" id="1206336"/>
    <lineage>
        <taxon>Bacteria</taxon>
        <taxon>Pseudomonadati</taxon>
        <taxon>Pseudomonadota</taxon>
        <taxon>Alphaproteobacteria</taxon>
        <taxon>Rhodobacterales</taxon>
        <taxon>Paracoccaceae</taxon>
        <taxon>Puniceibacterium</taxon>
    </lineage>
</organism>
<comment type="caution">
    <text evidence="4">The sequence shown here is derived from an EMBL/GenBank/DDBJ whole genome shotgun (WGS) entry which is preliminary data.</text>
</comment>
<keyword evidence="5" id="KW-1185">Reference proteome</keyword>